<name>A0A494WCI1_9SPHN</name>
<evidence type="ECO:0000313" key="4">
    <source>
        <dbReference type="Proteomes" id="UP000279959"/>
    </source>
</evidence>
<dbReference type="InterPro" id="IPR029044">
    <property type="entry name" value="Nucleotide-diphossugar_trans"/>
</dbReference>
<organism evidence="3 4">
    <name type="scientific">Sphingobium amiense</name>
    <dbReference type="NCBI Taxonomy" id="135719"/>
    <lineage>
        <taxon>Bacteria</taxon>
        <taxon>Pseudomonadati</taxon>
        <taxon>Pseudomonadota</taxon>
        <taxon>Alphaproteobacteria</taxon>
        <taxon>Sphingomonadales</taxon>
        <taxon>Sphingomonadaceae</taxon>
        <taxon>Sphingobium</taxon>
    </lineage>
</organism>
<evidence type="ECO:0000256" key="1">
    <source>
        <dbReference type="ARBA" id="ARBA00022842"/>
    </source>
</evidence>
<accession>A0A494WCI1</accession>
<keyword evidence="4" id="KW-1185">Reference proteome</keyword>
<dbReference type="RefSeq" id="WP_083952438.1">
    <property type="nucleotide sequence ID" value="NZ_AP018664.1"/>
</dbReference>
<sequence>MTASVTAILLAGARPTPDPIAVAAGVAVKPLAPVAGRPMIDYPARALLDHPAVARLIILTQRPDLYAADPATAWLAADPRVRFEAGGQGIASSLLALMEGEGVGYPLLVTTADHVLLDRAMLDQFVGEADGADIAVALVERRTLLARYPQSRRTWLKFRDGWWSGANLFWFGSERAKRVIALWQQVEQDRKKGWKILAAFGPLALIGAALRILTLRGGIARVGRRFGLDARLVAMEKAEACIDADKVEDVALIEAILGNALHRNSSPVRGGGPRSGGGVAPSR</sequence>
<evidence type="ECO:0000313" key="3">
    <source>
        <dbReference type="EMBL" id="BBD98520.1"/>
    </source>
</evidence>
<reference evidence="3 4" key="1">
    <citation type="submission" date="2018-05" db="EMBL/GenBank/DDBJ databases">
        <title>Complete Genome Sequence of the Nonylphenol-Degrading Bacterium Sphingobium amiense DSM 16289T.</title>
        <authorList>
            <person name="Ootsuka M."/>
            <person name="Nishizawa T."/>
            <person name="Ohta H."/>
        </authorList>
    </citation>
    <scope>NUCLEOTIDE SEQUENCE [LARGE SCALE GENOMIC DNA]</scope>
    <source>
        <strain evidence="3 4">DSM 16289</strain>
    </source>
</reference>
<dbReference type="SUPFAM" id="SSF53448">
    <property type="entry name" value="Nucleotide-diphospho-sugar transferases"/>
    <property type="match status" value="1"/>
</dbReference>
<gene>
    <name evidence="3" type="ORF">SAMIE_1020210</name>
</gene>
<dbReference type="Proteomes" id="UP000279959">
    <property type="component" value="Chromosome"/>
</dbReference>
<dbReference type="GO" id="GO:0016779">
    <property type="term" value="F:nucleotidyltransferase activity"/>
    <property type="evidence" value="ECO:0007669"/>
    <property type="project" value="UniProtKB-ARBA"/>
</dbReference>
<dbReference type="InterPro" id="IPR025877">
    <property type="entry name" value="MobA-like_NTP_Trfase"/>
</dbReference>
<feature type="domain" description="MobA-like NTP transferase" evidence="2">
    <location>
        <begin position="28"/>
        <end position="153"/>
    </location>
</feature>
<dbReference type="KEGG" id="sami:SAMIE_1020210"/>
<dbReference type="AlphaFoldDB" id="A0A494WCI1"/>
<proteinExistence type="predicted"/>
<dbReference type="Gene3D" id="3.90.550.10">
    <property type="entry name" value="Spore Coat Polysaccharide Biosynthesis Protein SpsA, Chain A"/>
    <property type="match status" value="1"/>
</dbReference>
<evidence type="ECO:0000259" key="2">
    <source>
        <dbReference type="Pfam" id="PF12804"/>
    </source>
</evidence>
<protein>
    <submittedName>
        <fullName evidence="3">4-diphosphocytidyl-2C-methyl-D-erythritol synthase</fullName>
    </submittedName>
</protein>
<keyword evidence="1" id="KW-0460">Magnesium</keyword>
<dbReference type="Pfam" id="PF12804">
    <property type="entry name" value="NTP_transf_3"/>
    <property type="match status" value="1"/>
</dbReference>
<dbReference type="EMBL" id="AP018664">
    <property type="protein sequence ID" value="BBD98520.1"/>
    <property type="molecule type" value="Genomic_DNA"/>
</dbReference>